<reference evidence="2" key="1">
    <citation type="journal article" date="2022" name="Mol. Ecol. Resour.">
        <title>The genomes of chicory, endive, great burdock and yacon provide insights into Asteraceae palaeo-polyploidization history and plant inulin production.</title>
        <authorList>
            <person name="Fan W."/>
            <person name="Wang S."/>
            <person name="Wang H."/>
            <person name="Wang A."/>
            <person name="Jiang F."/>
            <person name="Liu H."/>
            <person name="Zhao H."/>
            <person name="Xu D."/>
            <person name="Zhang Y."/>
        </authorList>
    </citation>
    <scope>NUCLEOTIDE SEQUENCE [LARGE SCALE GENOMIC DNA]</scope>
    <source>
        <strain evidence="2">cv. Niubang</strain>
    </source>
</reference>
<gene>
    <name evidence="1" type="ORF">L6452_37796</name>
</gene>
<name>A0ACB8Y3Z2_ARCLA</name>
<proteinExistence type="predicted"/>
<dbReference type="Proteomes" id="UP001055879">
    <property type="component" value="Linkage Group LG14"/>
</dbReference>
<keyword evidence="2" id="KW-1185">Reference proteome</keyword>
<sequence length="132" mass="14414">MVILQRSRLPQQKVNSHVQEGLKNDCFEENFHYNDDVGGGVGGYGGKFPRSGGRTHNTGKAIRGDKDEGCGLGVDVGLEDNKKEDRANGPAKLSMANQFKGWIQSEENQTIRSTSNCEAHGDASPRHNVDIM</sequence>
<evidence type="ECO:0000313" key="1">
    <source>
        <dbReference type="EMBL" id="KAI3678501.1"/>
    </source>
</evidence>
<protein>
    <submittedName>
        <fullName evidence="1">Uncharacterized protein</fullName>
    </submittedName>
</protein>
<accession>A0ACB8Y3Z2</accession>
<dbReference type="EMBL" id="CM042060">
    <property type="protein sequence ID" value="KAI3678501.1"/>
    <property type="molecule type" value="Genomic_DNA"/>
</dbReference>
<comment type="caution">
    <text evidence="1">The sequence shown here is derived from an EMBL/GenBank/DDBJ whole genome shotgun (WGS) entry which is preliminary data.</text>
</comment>
<evidence type="ECO:0000313" key="2">
    <source>
        <dbReference type="Proteomes" id="UP001055879"/>
    </source>
</evidence>
<reference evidence="1 2" key="2">
    <citation type="journal article" date="2022" name="Mol. Ecol. Resour.">
        <title>The genomes of chicory, endive, great burdock and yacon provide insights into Asteraceae paleo-polyploidization history and plant inulin production.</title>
        <authorList>
            <person name="Fan W."/>
            <person name="Wang S."/>
            <person name="Wang H."/>
            <person name="Wang A."/>
            <person name="Jiang F."/>
            <person name="Liu H."/>
            <person name="Zhao H."/>
            <person name="Xu D."/>
            <person name="Zhang Y."/>
        </authorList>
    </citation>
    <scope>NUCLEOTIDE SEQUENCE [LARGE SCALE GENOMIC DNA]</scope>
    <source>
        <strain evidence="2">cv. Niubang</strain>
    </source>
</reference>
<organism evidence="1 2">
    <name type="scientific">Arctium lappa</name>
    <name type="common">Greater burdock</name>
    <name type="synonym">Lappa major</name>
    <dbReference type="NCBI Taxonomy" id="4217"/>
    <lineage>
        <taxon>Eukaryota</taxon>
        <taxon>Viridiplantae</taxon>
        <taxon>Streptophyta</taxon>
        <taxon>Embryophyta</taxon>
        <taxon>Tracheophyta</taxon>
        <taxon>Spermatophyta</taxon>
        <taxon>Magnoliopsida</taxon>
        <taxon>eudicotyledons</taxon>
        <taxon>Gunneridae</taxon>
        <taxon>Pentapetalae</taxon>
        <taxon>asterids</taxon>
        <taxon>campanulids</taxon>
        <taxon>Asterales</taxon>
        <taxon>Asteraceae</taxon>
        <taxon>Carduoideae</taxon>
        <taxon>Cardueae</taxon>
        <taxon>Arctiinae</taxon>
        <taxon>Arctium</taxon>
    </lineage>
</organism>